<evidence type="ECO:0000256" key="1">
    <source>
        <dbReference type="SAM" id="Phobius"/>
    </source>
</evidence>
<protein>
    <submittedName>
        <fullName evidence="2">Uncharacterized protein</fullName>
    </submittedName>
</protein>
<accession>A0A327VYX3</accession>
<dbReference type="Proteomes" id="UP000249819">
    <property type="component" value="Unassembled WGS sequence"/>
</dbReference>
<feature type="transmembrane region" description="Helical" evidence="1">
    <location>
        <begin position="27"/>
        <end position="46"/>
    </location>
</feature>
<comment type="caution">
    <text evidence="2">The sequence shown here is derived from an EMBL/GenBank/DDBJ whole genome shotgun (WGS) entry which is preliminary data.</text>
</comment>
<reference evidence="2 3" key="1">
    <citation type="submission" date="2018-06" db="EMBL/GenBank/DDBJ databases">
        <title>Genomic Encyclopedia of Archaeal and Bacterial Type Strains, Phase II (KMG-II): from individual species to whole genera.</title>
        <authorList>
            <person name="Goeker M."/>
        </authorList>
    </citation>
    <scope>NUCLEOTIDE SEQUENCE [LARGE SCALE GENOMIC DNA]</scope>
    <source>
        <strain evidence="2 3">DSM 29821</strain>
    </source>
</reference>
<keyword evidence="1" id="KW-0812">Transmembrane</keyword>
<name>A0A327VYX3_9BACT</name>
<keyword evidence="1" id="KW-0472">Membrane</keyword>
<keyword evidence="3" id="KW-1185">Reference proteome</keyword>
<evidence type="ECO:0000313" key="3">
    <source>
        <dbReference type="Proteomes" id="UP000249819"/>
    </source>
</evidence>
<sequence length="68" mass="8155">MKQKNLSRLMRLSWHIQRRNHVTRSKALLSAWVIVMNEDIMVWFLVKKHSHTNYANRVNPEQLTLLGD</sequence>
<organism evidence="2 3">
    <name type="scientific">Chitinophaga dinghuensis</name>
    <dbReference type="NCBI Taxonomy" id="1539050"/>
    <lineage>
        <taxon>Bacteria</taxon>
        <taxon>Pseudomonadati</taxon>
        <taxon>Bacteroidota</taxon>
        <taxon>Chitinophagia</taxon>
        <taxon>Chitinophagales</taxon>
        <taxon>Chitinophagaceae</taxon>
        <taxon>Chitinophaga</taxon>
    </lineage>
</organism>
<dbReference type="EMBL" id="QLMA01000005">
    <property type="protein sequence ID" value="RAJ80095.1"/>
    <property type="molecule type" value="Genomic_DNA"/>
</dbReference>
<dbReference type="AlphaFoldDB" id="A0A327VYX3"/>
<gene>
    <name evidence="2" type="ORF">CLV59_105202</name>
</gene>
<proteinExistence type="predicted"/>
<keyword evidence="1" id="KW-1133">Transmembrane helix</keyword>
<evidence type="ECO:0000313" key="2">
    <source>
        <dbReference type="EMBL" id="RAJ80095.1"/>
    </source>
</evidence>